<organism evidence="1">
    <name type="scientific">Zea mays</name>
    <name type="common">Maize</name>
    <dbReference type="NCBI Taxonomy" id="4577"/>
    <lineage>
        <taxon>Eukaryota</taxon>
        <taxon>Viridiplantae</taxon>
        <taxon>Streptophyta</taxon>
        <taxon>Embryophyta</taxon>
        <taxon>Tracheophyta</taxon>
        <taxon>Spermatophyta</taxon>
        <taxon>Magnoliopsida</taxon>
        <taxon>Liliopsida</taxon>
        <taxon>Poales</taxon>
        <taxon>Poaceae</taxon>
        <taxon>PACMAD clade</taxon>
        <taxon>Panicoideae</taxon>
        <taxon>Andropogonodae</taxon>
        <taxon>Andropogoneae</taxon>
        <taxon>Tripsacinae</taxon>
        <taxon>Zea</taxon>
    </lineage>
</organism>
<proteinExistence type="evidence at transcript level"/>
<reference evidence="1" key="2">
    <citation type="submission" date="2012-06" db="EMBL/GenBank/DDBJ databases">
        <authorList>
            <person name="Yu Y."/>
            <person name="Currie J."/>
            <person name="Lomeli R."/>
            <person name="Angelova A."/>
            <person name="Collura K."/>
            <person name="Wissotski M."/>
            <person name="Campos D."/>
            <person name="Kudrna D."/>
            <person name="Golser W."/>
            <person name="Ashely E."/>
            <person name="Descour A."/>
            <person name="Fernandes J."/>
            <person name="Soderlund C."/>
            <person name="Walbot V."/>
        </authorList>
    </citation>
    <scope>NUCLEOTIDE SEQUENCE</scope>
    <source>
        <strain evidence="1">B73</strain>
    </source>
</reference>
<dbReference type="EMBL" id="BT066866">
    <property type="protein sequence ID" value="ACN33763.1"/>
    <property type="molecule type" value="mRNA"/>
</dbReference>
<name>C0PEZ7_MAIZE</name>
<sequence>MQIILELTRCRGRNSRGGLHKCAPCTAMPNNKIVAANMEEKGAGGKAAVPHDELPRFTIFLIPNRREPPLDLVELVCLHHRISLGNGVPGSSPVVELAVVLVGVAVECAVQVPTPAVESRKSNPLPAGAAPVRPYLPPFGDRRHPLAGSGNISGLLHVHCLQLNLGNSYYRVAASNNRLHDGVAAVHDAVDRGGSQLGLILLRYHLLVALGAHVHGRRAAEEATVIDAEDGSLGGLAPSLLVLHGFLN</sequence>
<evidence type="ECO:0000313" key="1">
    <source>
        <dbReference type="EMBL" id="ACN33763.1"/>
    </source>
</evidence>
<accession>C0PEZ7</accession>
<reference evidence="1" key="1">
    <citation type="journal article" date="2009" name="PLoS Genet.">
        <title>Sequencing, mapping, and analysis of 27,455 maize full-length cDNAs.</title>
        <authorList>
            <person name="Soderlund C."/>
            <person name="Descour A."/>
            <person name="Kudrna D."/>
            <person name="Bomhoff M."/>
            <person name="Boyd L."/>
            <person name="Currie J."/>
            <person name="Angelova A."/>
            <person name="Collura K."/>
            <person name="Wissotski M."/>
            <person name="Ashley E."/>
            <person name="Morrow D."/>
            <person name="Fernandes J."/>
            <person name="Walbot V."/>
            <person name="Yu Y."/>
        </authorList>
    </citation>
    <scope>NUCLEOTIDE SEQUENCE</scope>
    <source>
        <strain evidence="1">B73</strain>
    </source>
</reference>
<dbReference type="AlphaFoldDB" id="C0PEZ7"/>
<protein>
    <submittedName>
        <fullName evidence="1">Uncharacterized protein</fullName>
    </submittedName>
</protein>